<dbReference type="SUPFAM" id="SSF47769">
    <property type="entry name" value="SAM/Pointed domain"/>
    <property type="match status" value="1"/>
</dbReference>
<keyword evidence="3 4" id="KW-0862">Zinc</keyword>
<dbReference type="InterPro" id="IPR051986">
    <property type="entry name" value="Innate_Immune_Apopt_Reg"/>
</dbReference>
<accession>A0A0P1ARW8</accession>
<reference evidence="10" key="1">
    <citation type="submission" date="2014-09" db="EMBL/GenBank/DDBJ databases">
        <authorList>
            <person name="Sharma Rahul"/>
            <person name="Thines Marco"/>
        </authorList>
    </citation>
    <scope>NUCLEOTIDE SEQUENCE [LARGE SCALE GENOMIC DNA]</scope>
</reference>
<feature type="region of interest" description="Disordered" evidence="6">
    <location>
        <begin position="984"/>
        <end position="1007"/>
    </location>
</feature>
<evidence type="ECO:0000313" key="9">
    <source>
        <dbReference type="EMBL" id="CEG44333.1"/>
    </source>
</evidence>
<dbReference type="Gene3D" id="3.30.40.10">
    <property type="entry name" value="Zinc/RING finger domain, C3HC4 (zinc finger)"/>
    <property type="match status" value="3"/>
</dbReference>
<keyword evidence="5" id="KW-0175">Coiled coil</keyword>
<feature type="compositionally biased region" description="Polar residues" evidence="6">
    <location>
        <begin position="747"/>
        <end position="757"/>
    </location>
</feature>
<keyword evidence="1 4" id="KW-0479">Metal-binding</keyword>
<feature type="compositionally biased region" description="Basic and acidic residues" evidence="6">
    <location>
        <begin position="858"/>
        <end position="875"/>
    </location>
</feature>
<evidence type="ECO:0000259" key="8">
    <source>
        <dbReference type="PROSITE" id="PS50145"/>
    </source>
</evidence>
<feature type="compositionally biased region" description="Polar residues" evidence="6">
    <location>
        <begin position="878"/>
        <end position="888"/>
    </location>
</feature>
<proteinExistence type="predicted"/>
<feature type="compositionally biased region" description="Polar residues" evidence="6">
    <location>
        <begin position="1435"/>
        <end position="1453"/>
    </location>
</feature>
<dbReference type="Pfam" id="PF07647">
    <property type="entry name" value="SAM_2"/>
    <property type="match status" value="1"/>
</dbReference>
<feature type="region of interest" description="Disordered" evidence="6">
    <location>
        <begin position="733"/>
        <end position="757"/>
    </location>
</feature>
<feature type="region of interest" description="Disordered" evidence="6">
    <location>
        <begin position="1411"/>
        <end position="1453"/>
    </location>
</feature>
<feature type="compositionally biased region" description="Low complexity" evidence="6">
    <location>
        <begin position="889"/>
        <end position="903"/>
    </location>
</feature>
<keyword evidence="2 4" id="KW-0863">Zinc-finger</keyword>
<dbReference type="GeneID" id="36395757"/>
<evidence type="ECO:0000259" key="7">
    <source>
        <dbReference type="PROSITE" id="PS50105"/>
    </source>
</evidence>
<dbReference type="RefSeq" id="XP_024580702.1">
    <property type="nucleotide sequence ID" value="XM_024730423.1"/>
</dbReference>
<dbReference type="PANTHER" id="PTHR16295:SF10">
    <property type="entry name" value="EXPRESSED PROTEIN"/>
    <property type="match status" value="1"/>
</dbReference>
<dbReference type="InterPro" id="IPR001660">
    <property type="entry name" value="SAM"/>
</dbReference>
<dbReference type="GO" id="GO:0008270">
    <property type="term" value="F:zinc ion binding"/>
    <property type="evidence" value="ECO:0007669"/>
    <property type="project" value="UniProtKB-KW"/>
</dbReference>
<dbReference type="PROSITE" id="PS50145">
    <property type="entry name" value="ZF_TRAF"/>
    <property type="match status" value="1"/>
</dbReference>
<keyword evidence="10" id="KW-1185">Reference proteome</keyword>
<feature type="compositionally biased region" description="Polar residues" evidence="6">
    <location>
        <begin position="998"/>
        <end position="1007"/>
    </location>
</feature>
<evidence type="ECO:0000256" key="1">
    <source>
        <dbReference type="ARBA" id="ARBA00022723"/>
    </source>
</evidence>
<evidence type="ECO:0000256" key="6">
    <source>
        <dbReference type="SAM" id="MobiDB-lite"/>
    </source>
</evidence>
<dbReference type="Gene3D" id="1.10.150.50">
    <property type="entry name" value="Transcription Factor, Ets-1"/>
    <property type="match status" value="1"/>
</dbReference>
<evidence type="ECO:0000313" key="10">
    <source>
        <dbReference type="Proteomes" id="UP000054928"/>
    </source>
</evidence>
<name>A0A0P1ARW8_PLAHL</name>
<dbReference type="PROSITE" id="PS50105">
    <property type="entry name" value="SAM_DOMAIN"/>
    <property type="match status" value="1"/>
</dbReference>
<sequence length="1699" mass="189633">MDWEANLAAIIKCTDANLAQRFREFEDSTDEYARVDEAPAIQFSGSNNVGANHMRETIANEYRQRRQQDRQQSCQQIPSTSRAFAAFKGAKTPVTTFSQHFHQRQDQKRNSATVGRAKDNQQTNPRGSEDGHVTDEDYVQDYHVNSHDATMRDAFRGPFQQQMFLSPSYNIAQVMEQVRLSLKLEIDARAVIAERQLSQLSQLCKATSEELDQLRVEVCANDRQLHTLDQVQSKIRQELTTQKDIGFHLQSMCGKDESWRMQAENQLLELRQTVAALREQGNSTQAVAQEKLSRSELLVQFNSAFEPLKAHLQANLQHQAQQIADITHTTSSSSLLLDRVTQKINRRITDELNELRSDISALKHHVAKVEIHQDCGRQLSKTKSKPKEKDGQQEQDRIIKELREELQTELFALVKDYVDAQTKPLRYLVDASSLQFVEKTEMVTMRDTLDETCRTRCAATTTQLESIIVAAQDRLQGECIAKVKDSSDRLEKSLQQTANSMSSAFDGRVKSWQNKWLDFVKSLNEQKERIDELHESLRKSRHRMMDQLNALEHQNQKKCQQLDSDIETRLKDSKNHAKSLVADSLITIQASLTSLKSFIHAEEYNIMVELEQKLKRSEGKLSRIDLAIAALSNRTTSLGSSSSASTIDTSIRDVTLALQKQTSVHIAAMDNLFQKMQQQFQQQCQSHVQMTTMPSQYQGFWPIYPYTATPALTAPAPHIPTTTDQPGTLDVVTRQPTAPTPTAPKTESATCLTPGSDSLNGDNSIKVDIDGKTVNAPAIDANCVHNKQLLKLTELSGSVSDLPTDLKSMVGMTRQTIALSDQIKEQDFEQASREEAKSKKRECTLAATAKGAQAEAELAKARVEGRRKQVQDVKQRQSPLSSHTQPTLSRSVSSSAVGATVASKTELRIRGPVSVPSTPMAGDYTQLPVSPPSLTQKKADKIEATLSLSKLSVSSIGSYSEPPRTISRTNSALSHAHKYNVESANSPALDDMPKKLPLSSSQSNDVPQNITQDVRLSIPASISSNEVTLALAQSPIAKIFGRSSILEARRIRDDDISSDQVVSDAVTKQAPSDEDNVSVNASVGANQLSAPMEYPYDTHFSCELCRLPVRSDLKFVHEESQCPNRVVHCKFCMQQVQFVNVTRHERECNTTNRVTLSETEAESNPDRDIEFEKSSKQCRHCAARIPGLLLLEHETNCDKVMKQCPHCLRRQKMSELANHVENCDCRLVSCPNGCGGKFLQRGVPTHLATRCPKTPSTIAATAASSASRPACPEAIKTTASLMTPSEIDLTEKVKCKFCDDEIEASKIEDHEQNCDWKPKRCFYCNMVVISRDLLRHETSCKSNVKSCAYCNKKMPQSALINHASRCSKRPIKCIRCCKLIPSDTIVAHSTNCKVELDATLAASNLLSGQLSNTTSNASTRIPPPPPFPPPPDVSRTLSTPTPQDASESRLSLNASIDVGKATDENHFDRMARRQFAFSKLTNSGSIPTGMQVKSIYNQASASSAMPAGLDRTKPVIRSNHQYDKIEDDKEDYDADKGHLTLAQVVKDWTVENVCLWLHEDVGVSDAVRTFQNKQCDGEKLLRLTENDLVNDFKINDRLLLDRILSAIEVINTSNAFLDEDEEEDEEEDENEEDEDEDEDGSEVYHGDVTTHMQVSTRKAFSHPRDILQRPFSDNNLPSSKDMFRRISNALGSSSQSNAR</sequence>
<dbReference type="STRING" id="4781.A0A0P1ARW8"/>
<dbReference type="SUPFAM" id="SSF49599">
    <property type="entry name" value="TRAF domain-like"/>
    <property type="match status" value="2"/>
</dbReference>
<dbReference type="PANTHER" id="PTHR16295">
    <property type="entry name" value="TRAF-TYPE ZINC FINGER PROTEIN-RELATED"/>
    <property type="match status" value="1"/>
</dbReference>
<feature type="domain" description="TRAF-type" evidence="8">
    <location>
        <begin position="1219"/>
        <end position="1257"/>
    </location>
</feature>
<evidence type="ECO:0000256" key="3">
    <source>
        <dbReference type="ARBA" id="ARBA00022833"/>
    </source>
</evidence>
<feature type="region of interest" description="Disordered" evidence="6">
    <location>
        <begin position="97"/>
        <end position="134"/>
    </location>
</feature>
<feature type="region of interest" description="Disordered" evidence="6">
    <location>
        <begin position="858"/>
        <end position="933"/>
    </location>
</feature>
<dbReference type="GO" id="GO:0005739">
    <property type="term" value="C:mitochondrion"/>
    <property type="evidence" value="ECO:0007669"/>
    <property type="project" value="TreeGrafter"/>
</dbReference>
<evidence type="ECO:0000256" key="2">
    <source>
        <dbReference type="ARBA" id="ARBA00022771"/>
    </source>
</evidence>
<evidence type="ECO:0000256" key="4">
    <source>
        <dbReference type="PROSITE-ProRule" id="PRU00207"/>
    </source>
</evidence>
<evidence type="ECO:0008006" key="11">
    <source>
        <dbReference type="Google" id="ProtNLM"/>
    </source>
</evidence>
<dbReference type="SMART" id="SM00454">
    <property type="entry name" value="SAM"/>
    <property type="match status" value="1"/>
</dbReference>
<dbReference type="OMA" id="HASRCSK"/>
<evidence type="ECO:0000256" key="5">
    <source>
        <dbReference type="SAM" id="Coils"/>
    </source>
</evidence>
<dbReference type="InterPro" id="IPR013083">
    <property type="entry name" value="Znf_RING/FYVE/PHD"/>
</dbReference>
<dbReference type="InterPro" id="IPR013761">
    <property type="entry name" value="SAM/pointed_sf"/>
</dbReference>
<feature type="domain" description="SAM" evidence="7">
    <location>
        <begin position="1548"/>
        <end position="1613"/>
    </location>
</feature>
<dbReference type="EMBL" id="CCYD01001204">
    <property type="protein sequence ID" value="CEG44333.1"/>
    <property type="molecule type" value="Genomic_DNA"/>
</dbReference>
<feature type="coiled-coil region" evidence="5">
    <location>
        <begin position="520"/>
        <end position="554"/>
    </location>
</feature>
<feature type="region of interest" description="Disordered" evidence="6">
    <location>
        <begin position="1614"/>
        <end position="1699"/>
    </location>
</feature>
<dbReference type="OrthoDB" id="5980013at2759"/>
<dbReference type="InterPro" id="IPR001293">
    <property type="entry name" value="Znf_TRAF"/>
</dbReference>
<dbReference type="Proteomes" id="UP000054928">
    <property type="component" value="Unassembled WGS sequence"/>
</dbReference>
<feature type="compositionally biased region" description="Pro residues" evidence="6">
    <location>
        <begin position="1421"/>
        <end position="1432"/>
    </location>
</feature>
<feature type="compositionally biased region" description="Polar residues" evidence="6">
    <location>
        <begin position="1689"/>
        <end position="1699"/>
    </location>
</feature>
<feature type="compositionally biased region" description="Acidic residues" evidence="6">
    <location>
        <begin position="1617"/>
        <end position="1641"/>
    </location>
</feature>
<protein>
    <recommendedName>
        <fullName evidence="11">SAM domain-containing protein</fullName>
    </recommendedName>
</protein>
<organism evidence="9 10">
    <name type="scientific">Plasmopara halstedii</name>
    <name type="common">Downy mildew of sunflower</name>
    <dbReference type="NCBI Taxonomy" id="4781"/>
    <lineage>
        <taxon>Eukaryota</taxon>
        <taxon>Sar</taxon>
        <taxon>Stramenopiles</taxon>
        <taxon>Oomycota</taxon>
        <taxon>Peronosporomycetes</taxon>
        <taxon>Peronosporales</taxon>
        <taxon>Peronosporaceae</taxon>
        <taxon>Plasmopara</taxon>
    </lineage>
</organism>
<feature type="zinc finger region" description="TRAF-type" evidence="4">
    <location>
        <begin position="1219"/>
        <end position="1257"/>
    </location>
</feature>